<proteinExistence type="predicted"/>
<dbReference type="KEGG" id="dov:DSCO28_29650"/>
<evidence type="ECO:0000259" key="1">
    <source>
        <dbReference type="Pfam" id="PF08241"/>
    </source>
</evidence>
<dbReference type="GO" id="GO:0008757">
    <property type="term" value="F:S-adenosylmethionine-dependent methyltransferase activity"/>
    <property type="evidence" value="ECO:0007669"/>
    <property type="project" value="InterPro"/>
</dbReference>
<dbReference type="InterPro" id="IPR013216">
    <property type="entry name" value="Methyltransf_11"/>
</dbReference>
<dbReference type="AlphaFoldDB" id="A0A5K7ZQC1"/>
<keyword evidence="2" id="KW-0808">Transferase</keyword>
<dbReference type="PANTHER" id="PTHR43861">
    <property type="entry name" value="TRANS-ACONITATE 2-METHYLTRANSFERASE-RELATED"/>
    <property type="match status" value="1"/>
</dbReference>
<evidence type="ECO:0000313" key="2">
    <source>
        <dbReference type="EMBL" id="BBO82399.1"/>
    </source>
</evidence>
<dbReference type="Gene3D" id="3.40.50.150">
    <property type="entry name" value="Vaccinia Virus protein VP39"/>
    <property type="match status" value="1"/>
</dbReference>
<keyword evidence="2" id="KW-0489">Methyltransferase</keyword>
<sequence>MEQFAAVDMKVRIQNYWDRSANGYDNQFGHGIHSAGEKELWLDLLARYLPAGAGAKILDVGCGTGFLSLLAAEIGLDVTGIDFSEAMRSEGRRKAEAAGLKVNLLKGDAEAPDFPPGTFEAVISRHVMWTLPYPGRALRAWKDLLAPGGRVVVIDGVWTPRDFPGLVRSFVAHLIRRLKNFKRHSAWKKEYIRKKGDLPFFGGAEPETIEAFLEAAGFTDIRRNDMAAILDHERRFGTMEYRIAHAKNRRYLISGRKTA</sequence>
<dbReference type="Proteomes" id="UP000425960">
    <property type="component" value="Chromosome"/>
</dbReference>
<dbReference type="SUPFAM" id="SSF53335">
    <property type="entry name" value="S-adenosyl-L-methionine-dependent methyltransferases"/>
    <property type="match status" value="1"/>
</dbReference>
<dbReference type="RefSeq" id="WP_155322871.1">
    <property type="nucleotide sequence ID" value="NZ_AP021876.1"/>
</dbReference>
<dbReference type="CDD" id="cd02440">
    <property type="entry name" value="AdoMet_MTases"/>
    <property type="match status" value="1"/>
</dbReference>
<gene>
    <name evidence="2" type="ORF">DSCO28_29650</name>
</gene>
<accession>A0A5K7ZQC1</accession>
<evidence type="ECO:0000313" key="3">
    <source>
        <dbReference type="Proteomes" id="UP000425960"/>
    </source>
</evidence>
<dbReference type="Pfam" id="PF08241">
    <property type="entry name" value="Methyltransf_11"/>
    <property type="match status" value="1"/>
</dbReference>
<organism evidence="2 3">
    <name type="scientific">Desulfosarcina ovata subsp. sediminis</name>
    <dbReference type="NCBI Taxonomy" id="885957"/>
    <lineage>
        <taxon>Bacteria</taxon>
        <taxon>Pseudomonadati</taxon>
        <taxon>Thermodesulfobacteriota</taxon>
        <taxon>Desulfobacteria</taxon>
        <taxon>Desulfobacterales</taxon>
        <taxon>Desulfosarcinaceae</taxon>
        <taxon>Desulfosarcina</taxon>
    </lineage>
</organism>
<dbReference type="GO" id="GO:0032259">
    <property type="term" value="P:methylation"/>
    <property type="evidence" value="ECO:0007669"/>
    <property type="project" value="UniProtKB-KW"/>
</dbReference>
<dbReference type="EMBL" id="AP021876">
    <property type="protein sequence ID" value="BBO82399.1"/>
    <property type="molecule type" value="Genomic_DNA"/>
</dbReference>
<protein>
    <submittedName>
        <fullName evidence="2">SAM-dependent methyltransferase</fullName>
    </submittedName>
</protein>
<feature type="domain" description="Methyltransferase type 11" evidence="1">
    <location>
        <begin position="58"/>
        <end position="153"/>
    </location>
</feature>
<dbReference type="InterPro" id="IPR029063">
    <property type="entry name" value="SAM-dependent_MTases_sf"/>
</dbReference>
<reference evidence="2 3" key="1">
    <citation type="submission" date="2019-11" db="EMBL/GenBank/DDBJ databases">
        <title>Comparative genomics of hydrocarbon-degrading Desulfosarcina strains.</title>
        <authorList>
            <person name="Watanabe M."/>
            <person name="Kojima H."/>
            <person name="Fukui M."/>
        </authorList>
    </citation>
    <scope>NUCLEOTIDE SEQUENCE [LARGE SCALE GENOMIC DNA]</scope>
    <source>
        <strain evidence="2 3">28bB2T</strain>
    </source>
</reference>
<name>A0A5K7ZQC1_9BACT</name>